<reference evidence="1" key="3">
    <citation type="submission" date="2025-09" db="UniProtKB">
        <authorList>
            <consortium name="Ensembl"/>
        </authorList>
    </citation>
    <scope>IDENTIFICATION</scope>
</reference>
<accession>A0A672TIH0</accession>
<evidence type="ECO:0000313" key="2">
    <source>
        <dbReference type="Proteomes" id="UP000472266"/>
    </source>
</evidence>
<protein>
    <submittedName>
        <fullName evidence="1">Uncharacterized protein</fullName>
    </submittedName>
</protein>
<evidence type="ECO:0000313" key="1">
    <source>
        <dbReference type="Ensembl" id="ENSSHBP00005001487.1"/>
    </source>
</evidence>
<dbReference type="InParanoid" id="A0A672TIH0"/>
<dbReference type="Proteomes" id="UP000472266">
    <property type="component" value="Chromosome 1"/>
</dbReference>
<dbReference type="AlphaFoldDB" id="A0A672TIH0"/>
<reference evidence="1" key="2">
    <citation type="submission" date="2025-08" db="UniProtKB">
        <authorList>
            <consortium name="Ensembl"/>
        </authorList>
    </citation>
    <scope>IDENTIFICATION</scope>
</reference>
<dbReference type="Ensembl" id="ENSSHBT00005001805.1">
    <property type="protein sequence ID" value="ENSSHBP00005001487.1"/>
    <property type="gene ID" value="ENSSHBG00005001338.1"/>
</dbReference>
<keyword evidence="2" id="KW-1185">Reference proteome</keyword>
<reference evidence="1 2" key="1">
    <citation type="submission" date="2019-11" db="EMBL/GenBank/DDBJ databases">
        <title>Strigops habroptila (kakapo) genome, bStrHab1, primary haplotype, v2.</title>
        <authorList>
            <person name="Jarvis E.D."/>
            <person name="Howard J."/>
            <person name="Rhie A."/>
            <person name="Phillippy A."/>
            <person name="Korlach J."/>
            <person name="Digby A."/>
            <person name="Iorns D."/>
            <person name="Eason D."/>
            <person name="Robertson B."/>
            <person name="Raemaekers T."/>
            <person name="Howe K."/>
            <person name="Lewin H."/>
            <person name="Damas J."/>
            <person name="Hastie A."/>
            <person name="Tracey A."/>
            <person name="Chow W."/>
            <person name="Fedrigo O."/>
        </authorList>
    </citation>
    <scope>NUCLEOTIDE SEQUENCE [LARGE SCALE GENOMIC DNA]</scope>
</reference>
<sequence>RFSIFQCVPCPMITQILPCDLKGIPHQWDSWASPELFHLSVPLFSSLFSGQPVPGPHHPHREELLSQISSKSPLLSV</sequence>
<organism evidence="1 2">
    <name type="scientific">Strigops habroptila</name>
    <name type="common">Kakapo</name>
    <dbReference type="NCBI Taxonomy" id="2489341"/>
    <lineage>
        <taxon>Eukaryota</taxon>
        <taxon>Metazoa</taxon>
        <taxon>Chordata</taxon>
        <taxon>Craniata</taxon>
        <taxon>Vertebrata</taxon>
        <taxon>Euteleostomi</taxon>
        <taxon>Archelosauria</taxon>
        <taxon>Archosauria</taxon>
        <taxon>Dinosauria</taxon>
        <taxon>Saurischia</taxon>
        <taxon>Theropoda</taxon>
        <taxon>Coelurosauria</taxon>
        <taxon>Aves</taxon>
        <taxon>Neognathae</taxon>
        <taxon>Neoaves</taxon>
        <taxon>Telluraves</taxon>
        <taxon>Australaves</taxon>
        <taxon>Psittaciformes</taxon>
        <taxon>Psittacidae</taxon>
        <taxon>Strigops</taxon>
    </lineage>
</organism>
<proteinExistence type="predicted"/>
<name>A0A672TIH0_STRHB</name>